<evidence type="ECO:0000313" key="2">
    <source>
        <dbReference type="EMBL" id="KAJ8790015.1"/>
    </source>
</evidence>
<feature type="region of interest" description="Disordered" evidence="1">
    <location>
        <begin position="1"/>
        <end position="28"/>
    </location>
</feature>
<reference evidence="2 3" key="1">
    <citation type="submission" date="2022-11" db="EMBL/GenBank/DDBJ databases">
        <title>Whole genome sequence of Eschrichtius robustus ER-17-0199.</title>
        <authorList>
            <person name="Bruniche-Olsen A."/>
            <person name="Black A.N."/>
            <person name="Fields C.J."/>
            <person name="Walden K."/>
            <person name="Dewoody J.A."/>
        </authorList>
    </citation>
    <scope>NUCLEOTIDE SEQUENCE [LARGE SCALE GENOMIC DNA]</scope>
    <source>
        <strain evidence="2">ER-17-0199</strain>
        <tissue evidence="2">Blubber</tissue>
    </source>
</reference>
<protein>
    <submittedName>
        <fullName evidence="2">Uncharacterized protein</fullName>
    </submittedName>
</protein>
<proteinExistence type="predicted"/>
<feature type="compositionally biased region" description="Low complexity" evidence="1">
    <location>
        <begin position="48"/>
        <end position="61"/>
    </location>
</feature>
<dbReference type="AlphaFoldDB" id="A0AB34HG73"/>
<accession>A0AB34HG73</accession>
<organism evidence="2 3">
    <name type="scientific">Eschrichtius robustus</name>
    <name type="common">California gray whale</name>
    <name type="synonym">Eschrichtius gibbosus</name>
    <dbReference type="NCBI Taxonomy" id="9764"/>
    <lineage>
        <taxon>Eukaryota</taxon>
        <taxon>Metazoa</taxon>
        <taxon>Chordata</taxon>
        <taxon>Craniata</taxon>
        <taxon>Vertebrata</taxon>
        <taxon>Euteleostomi</taxon>
        <taxon>Mammalia</taxon>
        <taxon>Eutheria</taxon>
        <taxon>Laurasiatheria</taxon>
        <taxon>Artiodactyla</taxon>
        <taxon>Whippomorpha</taxon>
        <taxon>Cetacea</taxon>
        <taxon>Mysticeti</taxon>
        <taxon>Eschrichtiidae</taxon>
        <taxon>Eschrichtius</taxon>
    </lineage>
</organism>
<keyword evidence="3" id="KW-1185">Reference proteome</keyword>
<name>A0AB34HG73_ESCRO</name>
<comment type="caution">
    <text evidence="2">The sequence shown here is derived from an EMBL/GenBank/DDBJ whole genome shotgun (WGS) entry which is preliminary data.</text>
</comment>
<sequence>MRGEPAEAAAGVTLQQPEARPPDFPGLPPGQLWHTSPLQAVFTPPSPVLSLRSDRSPSLSSQPPPAPAVSAREGAPSVWKPFLLHSSLPLVQELSFCIGLTICQELRIPLHAC</sequence>
<evidence type="ECO:0000313" key="3">
    <source>
        <dbReference type="Proteomes" id="UP001159641"/>
    </source>
</evidence>
<evidence type="ECO:0000256" key="1">
    <source>
        <dbReference type="SAM" id="MobiDB-lite"/>
    </source>
</evidence>
<dbReference type="Proteomes" id="UP001159641">
    <property type="component" value="Unassembled WGS sequence"/>
</dbReference>
<gene>
    <name evidence="2" type="ORF">J1605_004767</name>
</gene>
<feature type="region of interest" description="Disordered" evidence="1">
    <location>
        <begin position="44"/>
        <end position="72"/>
    </location>
</feature>
<dbReference type="EMBL" id="JAIQCJ010001385">
    <property type="protein sequence ID" value="KAJ8790015.1"/>
    <property type="molecule type" value="Genomic_DNA"/>
</dbReference>